<feature type="transmembrane region" description="Helical" evidence="2">
    <location>
        <begin position="47"/>
        <end position="68"/>
    </location>
</feature>
<evidence type="ECO:0000313" key="4">
    <source>
        <dbReference type="Proteomes" id="UP000249464"/>
    </source>
</evidence>
<name>A0A2X0MVE3_9BASI</name>
<organism evidence="3 4">
    <name type="scientific">Microbotryum silenes-dioicae</name>
    <dbReference type="NCBI Taxonomy" id="796604"/>
    <lineage>
        <taxon>Eukaryota</taxon>
        <taxon>Fungi</taxon>
        <taxon>Dikarya</taxon>
        <taxon>Basidiomycota</taxon>
        <taxon>Pucciniomycotina</taxon>
        <taxon>Microbotryomycetes</taxon>
        <taxon>Microbotryales</taxon>
        <taxon>Microbotryaceae</taxon>
        <taxon>Microbotryum</taxon>
    </lineage>
</organism>
<dbReference type="AlphaFoldDB" id="A0A2X0MVE3"/>
<evidence type="ECO:0000256" key="2">
    <source>
        <dbReference type="SAM" id="Phobius"/>
    </source>
</evidence>
<protein>
    <submittedName>
        <fullName evidence="3">BQ5605_C004g02602 protein</fullName>
    </submittedName>
</protein>
<dbReference type="Proteomes" id="UP000249464">
    <property type="component" value="Unassembled WGS sequence"/>
</dbReference>
<keyword evidence="2" id="KW-1133">Transmembrane helix</keyword>
<dbReference type="GO" id="GO:0000136">
    <property type="term" value="C:mannan polymerase complex"/>
    <property type="evidence" value="ECO:0007669"/>
    <property type="project" value="TreeGrafter"/>
</dbReference>
<reference evidence="3 4" key="1">
    <citation type="submission" date="2016-11" db="EMBL/GenBank/DDBJ databases">
        <authorList>
            <person name="Jaros S."/>
            <person name="Januszkiewicz K."/>
            <person name="Wedrychowicz H."/>
        </authorList>
    </citation>
    <scope>NUCLEOTIDE SEQUENCE [LARGE SCALE GENOMIC DNA]</scope>
</reference>
<dbReference type="InterPro" id="IPR039367">
    <property type="entry name" value="Och1-like"/>
</dbReference>
<keyword evidence="4" id="KW-1185">Reference proteome</keyword>
<proteinExistence type="predicted"/>
<dbReference type="GO" id="GO:0006487">
    <property type="term" value="P:protein N-linked glycosylation"/>
    <property type="evidence" value="ECO:0007669"/>
    <property type="project" value="TreeGrafter"/>
</dbReference>
<evidence type="ECO:0000256" key="1">
    <source>
        <dbReference type="SAM" id="MobiDB-lite"/>
    </source>
</evidence>
<sequence>MLPFARTAAPPRPGTHEKSRSIDQRPSFRPCHHVPSPSRARRLVSSFARYISLMLVALVVFCMTIMVLDYVSLFDARPYTVAGRLNTDWSRHIYAPSITRSQVTFSNVWPEEPIQAWDTIERVHTPEGRPRASLDANGRMVYVYPDGSRITPLTPLGTAADGAFKNLIYDRLEYMTTLENFLRHNFPQEDSDEQATRSLINDMRVFFPLVKSLLNQWGSPKPRIPPKVYQNAPMKSEMLRPDYVDTRAEWRDLIGWTMKAFVYGRSKMGEWVKERFDLNAGTDHGTEYEADDDYEEPGMDDLPYERMLKRVVPDPTRNVVTTYEALTADQAKSDLWQILIILTSGGVYTPFNYRPTRKPTEWGLWPTTGKACIARSSTSCKDPGLIAGVSFVAQDRSWRKRASRPIMLTPNYLGARRGHPVLVDTVRRVQLAILNNEAGPKSPISVASHFTDAMINWMLVRHRLAWSELLEMSEKGWRYRGEREWGDVKLVPVEGFGR</sequence>
<feature type="region of interest" description="Disordered" evidence="1">
    <location>
        <begin position="1"/>
        <end position="35"/>
    </location>
</feature>
<accession>A0A2X0MVE3</accession>
<gene>
    <name evidence="3" type="primary">BQ5605_C004g02602</name>
    <name evidence="3" type="ORF">BQ5605_C004G02602</name>
</gene>
<dbReference type="PANTHER" id="PTHR31834:SF10">
    <property type="entry name" value="TRANSFERASE, PUTATIVE (AFU_ORTHOLOGUE AFUA_8G02040)-RELATED"/>
    <property type="match status" value="1"/>
</dbReference>
<dbReference type="GO" id="GO:0000009">
    <property type="term" value="F:alpha-1,6-mannosyltransferase activity"/>
    <property type="evidence" value="ECO:0007669"/>
    <property type="project" value="InterPro"/>
</dbReference>
<keyword evidence="2" id="KW-0472">Membrane</keyword>
<keyword evidence="2" id="KW-0812">Transmembrane</keyword>
<dbReference type="EMBL" id="FQNC01000046">
    <property type="protein sequence ID" value="SGY65866.1"/>
    <property type="molecule type" value="Genomic_DNA"/>
</dbReference>
<feature type="compositionally biased region" description="Basic and acidic residues" evidence="1">
    <location>
        <begin position="14"/>
        <end position="23"/>
    </location>
</feature>
<dbReference type="PANTHER" id="PTHR31834">
    <property type="entry name" value="INITIATION-SPECIFIC ALPHA-1,6-MANNOSYLTRANSFERASE"/>
    <property type="match status" value="1"/>
</dbReference>
<evidence type="ECO:0000313" key="3">
    <source>
        <dbReference type="EMBL" id="SGY65866.1"/>
    </source>
</evidence>
<dbReference type="STRING" id="796604.A0A2X0MVE3"/>